<keyword evidence="6" id="KW-0472">Membrane</keyword>
<evidence type="ECO:0000256" key="4">
    <source>
        <dbReference type="ARBA" id="ARBA00022824"/>
    </source>
</evidence>
<evidence type="ECO:0000256" key="5">
    <source>
        <dbReference type="ARBA" id="ARBA00023128"/>
    </source>
</evidence>
<protein>
    <recommendedName>
        <fullName evidence="9">AB hydrolase-1 domain-containing protein</fullName>
    </recommendedName>
</protein>
<evidence type="ECO:0000313" key="8">
    <source>
        <dbReference type="Proteomes" id="UP001633002"/>
    </source>
</evidence>
<keyword evidence="8" id="KW-1185">Reference proteome</keyword>
<evidence type="ECO:0000313" key="7">
    <source>
        <dbReference type="EMBL" id="KAL3695465.1"/>
    </source>
</evidence>
<dbReference type="PANTHER" id="PTHR48182:SF2">
    <property type="entry name" value="PROTEIN SERAC1"/>
    <property type="match status" value="1"/>
</dbReference>
<accession>A0ABD3HZD8</accession>
<dbReference type="SUPFAM" id="SSF53474">
    <property type="entry name" value="alpha/beta-Hydrolases"/>
    <property type="match status" value="1"/>
</dbReference>
<dbReference type="Gene3D" id="3.40.50.1820">
    <property type="entry name" value="alpha/beta hydrolase"/>
    <property type="match status" value="1"/>
</dbReference>
<proteinExistence type="predicted"/>
<dbReference type="InterPro" id="IPR052374">
    <property type="entry name" value="SERAC1"/>
</dbReference>
<dbReference type="GO" id="GO:0005783">
    <property type="term" value="C:endoplasmic reticulum"/>
    <property type="evidence" value="ECO:0007669"/>
    <property type="project" value="UniProtKB-SubCell"/>
</dbReference>
<comment type="subcellular location">
    <subcellularLocation>
        <location evidence="2">Endoplasmic reticulum</location>
    </subcellularLocation>
    <subcellularLocation>
        <location evidence="3">Membrane</location>
    </subcellularLocation>
    <subcellularLocation>
        <location evidence="1">Mitochondrion</location>
    </subcellularLocation>
</comment>
<dbReference type="AlphaFoldDB" id="A0ABD3HZD8"/>
<name>A0ABD3HZD8_9MARC</name>
<dbReference type="InterPro" id="IPR027417">
    <property type="entry name" value="P-loop_NTPase"/>
</dbReference>
<gene>
    <name evidence="7" type="ORF">R1sor_009541</name>
</gene>
<evidence type="ECO:0000256" key="2">
    <source>
        <dbReference type="ARBA" id="ARBA00004240"/>
    </source>
</evidence>
<evidence type="ECO:0000256" key="1">
    <source>
        <dbReference type="ARBA" id="ARBA00004173"/>
    </source>
</evidence>
<reference evidence="7 8" key="1">
    <citation type="submission" date="2024-09" db="EMBL/GenBank/DDBJ databases">
        <title>Chromosome-scale assembly of Riccia sorocarpa.</title>
        <authorList>
            <person name="Paukszto L."/>
        </authorList>
    </citation>
    <scope>NUCLEOTIDE SEQUENCE [LARGE SCALE GENOMIC DNA]</scope>
    <source>
        <strain evidence="7">LP-2024</strain>
        <tissue evidence="7">Aerial parts of the thallus</tissue>
    </source>
</reference>
<keyword evidence="5" id="KW-0496">Mitochondrion</keyword>
<evidence type="ECO:0000256" key="3">
    <source>
        <dbReference type="ARBA" id="ARBA00004370"/>
    </source>
</evidence>
<comment type="caution">
    <text evidence="7">The sequence shown here is derived from an EMBL/GenBank/DDBJ whole genome shotgun (WGS) entry which is preliminary data.</text>
</comment>
<evidence type="ECO:0000256" key="6">
    <source>
        <dbReference type="ARBA" id="ARBA00023136"/>
    </source>
</evidence>
<dbReference type="GO" id="GO:0005739">
    <property type="term" value="C:mitochondrion"/>
    <property type="evidence" value="ECO:0007669"/>
    <property type="project" value="UniProtKB-SubCell"/>
</dbReference>
<dbReference type="Gene3D" id="3.40.50.300">
    <property type="entry name" value="P-loop containing nucleotide triphosphate hydrolases"/>
    <property type="match status" value="1"/>
</dbReference>
<dbReference type="GO" id="GO:0016020">
    <property type="term" value="C:membrane"/>
    <property type="evidence" value="ECO:0007669"/>
    <property type="project" value="UniProtKB-SubCell"/>
</dbReference>
<organism evidence="7 8">
    <name type="scientific">Riccia sorocarpa</name>
    <dbReference type="NCBI Taxonomy" id="122646"/>
    <lineage>
        <taxon>Eukaryota</taxon>
        <taxon>Viridiplantae</taxon>
        <taxon>Streptophyta</taxon>
        <taxon>Embryophyta</taxon>
        <taxon>Marchantiophyta</taxon>
        <taxon>Marchantiopsida</taxon>
        <taxon>Marchantiidae</taxon>
        <taxon>Marchantiales</taxon>
        <taxon>Ricciaceae</taxon>
        <taxon>Riccia</taxon>
    </lineage>
</organism>
<dbReference type="EMBL" id="JBJQOH010000002">
    <property type="protein sequence ID" value="KAL3695465.1"/>
    <property type="molecule type" value="Genomic_DNA"/>
</dbReference>
<evidence type="ECO:0008006" key="9">
    <source>
        <dbReference type="Google" id="ProtNLM"/>
    </source>
</evidence>
<sequence>MLRLIQKTFMEPSCFICRLSESVFEVFRPSEGYIDLEIVFLHGFQSKSDTDSSYRTWMKADGSTNWLDTSLVESFPRARILSVSYDSSLITSPCTDRVDLYLLGETLVQSLVDLASVGRTCPVVLVGHCLGGMVLKKIALSAETLANQERSGPSFSRPYETFLRNVKGAFFLSTPSLGANVPITSLVTQGGPLLKNLELLGNESARINAEFAKLRRQWKWKTYGVFAANETETTKFLQYIYDIGGSDCESDSAPRYLSIVPEASARTDMDGFGVISGVDHFTICQSSGSFAHLINFLTKIKTEEAQNAMQLQQFFGLHSKILDLDHRLNSVIENLELGKAELLGLALVGIDGIGKSTLAKQVVNTTRHQFEYICLVELENVDRSRRSRMLGMLVAQNLVYSSGRRV</sequence>
<dbReference type="Proteomes" id="UP001633002">
    <property type="component" value="Unassembled WGS sequence"/>
</dbReference>
<dbReference type="InterPro" id="IPR029058">
    <property type="entry name" value="AB_hydrolase_fold"/>
</dbReference>
<keyword evidence="4" id="KW-0256">Endoplasmic reticulum</keyword>
<dbReference type="PANTHER" id="PTHR48182">
    <property type="entry name" value="PROTEIN SERAC1"/>
    <property type="match status" value="1"/>
</dbReference>
<dbReference type="SUPFAM" id="SSF52540">
    <property type="entry name" value="P-loop containing nucleoside triphosphate hydrolases"/>
    <property type="match status" value="1"/>
</dbReference>